<evidence type="ECO:0000256" key="1">
    <source>
        <dbReference type="ARBA" id="ARBA00004477"/>
    </source>
</evidence>
<evidence type="ECO:0000256" key="5">
    <source>
        <dbReference type="ARBA" id="ARBA00022824"/>
    </source>
</evidence>
<evidence type="ECO:0008006" key="14">
    <source>
        <dbReference type="Google" id="ProtNLM"/>
    </source>
</evidence>
<keyword evidence="9" id="KW-0472">Membrane</keyword>
<evidence type="ECO:0000313" key="13">
    <source>
        <dbReference type="Proteomes" id="UP001159641"/>
    </source>
</evidence>
<evidence type="ECO:0000256" key="7">
    <source>
        <dbReference type="ARBA" id="ARBA00022989"/>
    </source>
</evidence>
<sequence length="316" mass="34266">MLLAHLPVGKSGLLRVHLQEVSVPQTDLKQPVICRTDQISVLLPALTYTAPFATKRGVTGIPQIFLRLVFLGPTRGTHRVREPRPTPAAGPHRALPPPNQRPGEAGPGGALSRGQFSGSRGRGPGRGNRGEGAGAARGRGRGLANKRRPGGARGRLPGSARGWACPRVTFRAGPANGRGSGGPGGQGLWDANGRPAGQTDVWLQRGRRVAGMALARAWKQMSWFYYQYLLVTALYMLEPWERTVFSILPGPRARGRPSHAACRMFPVQFPDQGSNPSPVQWKHSMLVSIVGMALYTGYVFMPQHIMAILHYFEIVQ</sequence>
<reference evidence="12 13" key="1">
    <citation type="submission" date="2022-11" db="EMBL/GenBank/DDBJ databases">
        <title>Whole genome sequence of Eschrichtius robustus ER-17-0199.</title>
        <authorList>
            <person name="Bruniche-Olsen A."/>
            <person name="Black A.N."/>
            <person name="Fields C.J."/>
            <person name="Walden K."/>
            <person name="Dewoody J.A."/>
        </authorList>
    </citation>
    <scope>NUCLEOTIDE SEQUENCE [LARGE SCALE GENOMIC DNA]</scope>
    <source>
        <strain evidence="12">ER-17-0199</strain>
        <tissue evidence="12">Blubber</tissue>
    </source>
</reference>
<evidence type="ECO:0000256" key="8">
    <source>
        <dbReference type="ARBA" id="ARBA00023098"/>
    </source>
</evidence>
<dbReference type="Proteomes" id="UP001159641">
    <property type="component" value="Unassembled WGS sequence"/>
</dbReference>
<feature type="compositionally biased region" description="Basic residues" evidence="11">
    <location>
        <begin position="138"/>
        <end position="150"/>
    </location>
</feature>
<dbReference type="InterPro" id="IPR051900">
    <property type="entry name" value="SPT_small_subunit"/>
</dbReference>
<dbReference type="PANTHER" id="PTHR47084:SF1">
    <property type="entry name" value="SERINE PALMITOYLTRANSFERASE SMALL SUBUNIT A"/>
    <property type="match status" value="1"/>
</dbReference>
<evidence type="ECO:0000256" key="6">
    <source>
        <dbReference type="ARBA" id="ARBA00022919"/>
    </source>
</evidence>
<dbReference type="GO" id="GO:0017059">
    <property type="term" value="C:serine palmitoyltransferase complex"/>
    <property type="evidence" value="ECO:0007669"/>
    <property type="project" value="TreeGrafter"/>
</dbReference>
<feature type="region of interest" description="Disordered" evidence="11">
    <location>
        <begin position="76"/>
        <end position="160"/>
    </location>
</feature>
<dbReference type="AlphaFoldDB" id="A0AB34GEV4"/>
<dbReference type="GO" id="GO:0046513">
    <property type="term" value="P:ceramide biosynthetic process"/>
    <property type="evidence" value="ECO:0007669"/>
    <property type="project" value="TreeGrafter"/>
</dbReference>
<keyword evidence="7" id="KW-1133">Transmembrane helix</keyword>
<evidence type="ECO:0000313" key="12">
    <source>
        <dbReference type="EMBL" id="KAJ8777075.1"/>
    </source>
</evidence>
<evidence type="ECO:0000256" key="9">
    <source>
        <dbReference type="ARBA" id="ARBA00023136"/>
    </source>
</evidence>
<dbReference type="GO" id="GO:0005789">
    <property type="term" value="C:endoplasmic reticulum membrane"/>
    <property type="evidence" value="ECO:0007669"/>
    <property type="project" value="UniProtKB-SubCell"/>
</dbReference>
<comment type="subcellular location">
    <subcellularLocation>
        <location evidence="1">Endoplasmic reticulum membrane</location>
        <topology evidence="1">Multi-pass membrane protein</topology>
    </subcellularLocation>
</comment>
<comment type="pathway">
    <text evidence="3">Sphingolipid metabolism.</text>
</comment>
<dbReference type="Pfam" id="PF11779">
    <property type="entry name" value="SPT_ssu-like"/>
    <property type="match status" value="1"/>
</dbReference>
<evidence type="ECO:0000256" key="2">
    <source>
        <dbReference type="ARBA" id="ARBA00004760"/>
    </source>
</evidence>
<evidence type="ECO:0000256" key="4">
    <source>
        <dbReference type="ARBA" id="ARBA00022692"/>
    </source>
</evidence>
<comment type="similarity">
    <text evidence="10">Belongs to the SPTSS family. SPTSSA subfamily.</text>
</comment>
<gene>
    <name evidence="12" type="ORF">J1605_014855</name>
</gene>
<keyword evidence="5" id="KW-0256">Endoplasmic reticulum</keyword>
<dbReference type="InterPro" id="IPR024512">
    <property type="entry name" value="Ser_palmitoyltrfase_ssu-like"/>
</dbReference>
<keyword evidence="13" id="KW-1185">Reference proteome</keyword>
<comment type="pathway">
    <text evidence="2">Lipid metabolism; sphingolipid metabolism.</text>
</comment>
<proteinExistence type="inferred from homology"/>
<dbReference type="GO" id="GO:0004758">
    <property type="term" value="F:serine C-palmitoyltransferase activity"/>
    <property type="evidence" value="ECO:0007669"/>
    <property type="project" value="TreeGrafter"/>
</dbReference>
<accession>A0AB34GEV4</accession>
<dbReference type="PANTHER" id="PTHR47084">
    <property type="entry name" value="SERINE PALMITOYLTRANSFERASE SMALL SUBUNIT A"/>
    <property type="match status" value="1"/>
</dbReference>
<protein>
    <recommendedName>
        <fullName evidence="14">Serine palmitoyltransferase small subunit B</fullName>
    </recommendedName>
</protein>
<evidence type="ECO:0000256" key="3">
    <source>
        <dbReference type="ARBA" id="ARBA00004991"/>
    </source>
</evidence>
<keyword evidence="6" id="KW-0746">Sphingolipid metabolism</keyword>
<name>A0AB34GEV4_ESCRO</name>
<keyword evidence="8" id="KW-0443">Lipid metabolism</keyword>
<comment type="caution">
    <text evidence="12">The sequence shown here is derived from an EMBL/GenBank/DDBJ whole genome shotgun (WGS) entry which is preliminary data.</text>
</comment>
<feature type="compositionally biased region" description="Gly residues" evidence="11">
    <location>
        <begin position="120"/>
        <end position="137"/>
    </location>
</feature>
<keyword evidence="4" id="KW-0812">Transmembrane</keyword>
<evidence type="ECO:0000256" key="10">
    <source>
        <dbReference type="ARBA" id="ARBA00038370"/>
    </source>
</evidence>
<evidence type="ECO:0000256" key="11">
    <source>
        <dbReference type="SAM" id="MobiDB-lite"/>
    </source>
</evidence>
<organism evidence="12 13">
    <name type="scientific">Eschrichtius robustus</name>
    <name type="common">California gray whale</name>
    <name type="synonym">Eschrichtius gibbosus</name>
    <dbReference type="NCBI Taxonomy" id="9764"/>
    <lineage>
        <taxon>Eukaryota</taxon>
        <taxon>Metazoa</taxon>
        <taxon>Chordata</taxon>
        <taxon>Craniata</taxon>
        <taxon>Vertebrata</taxon>
        <taxon>Euteleostomi</taxon>
        <taxon>Mammalia</taxon>
        <taxon>Eutheria</taxon>
        <taxon>Laurasiatheria</taxon>
        <taxon>Artiodactyla</taxon>
        <taxon>Whippomorpha</taxon>
        <taxon>Cetacea</taxon>
        <taxon>Mysticeti</taxon>
        <taxon>Eschrichtiidae</taxon>
        <taxon>Eschrichtius</taxon>
    </lineage>
</organism>
<dbReference type="EMBL" id="JAIQCJ010002317">
    <property type="protein sequence ID" value="KAJ8777075.1"/>
    <property type="molecule type" value="Genomic_DNA"/>
</dbReference>